<sequence>MKKTLKVTSDEFYNTLVQMMDTAWDCVGNTKYSQRNAELSFLTGRISAIQEILDLLNVSDFQEESDAPEKV</sequence>
<accession>A0A8S5VK24</accession>
<dbReference type="EMBL" id="BK035253">
    <property type="protein sequence ID" value="DAG89090.1"/>
    <property type="molecule type" value="Genomic_DNA"/>
</dbReference>
<name>A0A8S5VK24_9CAUD</name>
<organism evidence="1">
    <name type="scientific">Ackermannviridae sp</name>
    <dbReference type="NCBI Taxonomy" id="2831612"/>
    <lineage>
        <taxon>Viruses</taxon>
        <taxon>Duplodnaviria</taxon>
        <taxon>Heunggongvirae</taxon>
        <taxon>Uroviricota</taxon>
        <taxon>Caudoviricetes</taxon>
        <taxon>Pantevenvirales</taxon>
        <taxon>Ackermannviridae</taxon>
    </lineage>
</organism>
<evidence type="ECO:0000313" key="1">
    <source>
        <dbReference type="EMBL" id="DAG89090.1"/>
    </source>
</evidence>
<protein>
    <submittedName>
        <fullName evidence="1">Uncharacterized protein</fullName>
    </submittedName>
</protein>
<proteinExistence type="predicted"/>
<reference evidence="1" key="1">
    <citation type="journal article" date="2021" name="Proc. Natl. Acad. Sci. U.S.A.">
        <title>A Catalog of Tens of Thousands of Viruses from Human Metagenomes Reveals Hidden Associations with Chronic Diseases.</title>
        <authorList>
            <person name="Tisza M.J."/>
            <person name="Buck C.B."/>
        </authorList>
    </citation>
    <scope>NUCLEOTIDE SEQUENCE</scope>
    <source>
        <strain evidence="1">CtfgE36</strain>
    </source>
</reference>